<keyword evidence="1" id="KW-0812">Transmembrane</keyword>
<evidence type="ECO:0000313" key="3">
    <source>
        <dbReference type="Proteomes" id="UP001501302"/>
    </source>
</evidence>
<reference evidence="3" key="1">
    <citation type="journal article" date="2019" name="Int. J. Syst. Evol. Microbiol.">
        <title>The Global Catalogue of Microorganisms (GCM) 10K type strain sequencing project: providing services to taxonomists for standard genome sequencing and annotation.</title>
        <authorList>
            <consortium name="The Broad Institute Genomics Platform"/>
            <consortium name="The Broad Institute Genome Sequencing Center for Infectious Disease"/>
            <person name="Wu L."/>
            <person name="Ma J."/>
        </authorList>
    </citation>
    <scope>NUCLEOTIDE SEQUENCE [LARGE SCALE GENOMIC DNA]</scope>
    <source>
        <strain evidence="3">JCM 18285</strain>
    </source>
</reference>
<evidence type="ECO:0000313" key="2">
    <source>
        <dbReference type="EMBL" id="GAA4952429.1"/>
    </source>
</evidence>
<accession>A0ABP9GSR1</accession>
<gene>
    <name evidence="2" type="ORF">GCM10023314_27350</name>
</gene>
<name>A0ABP9GSR1_9FLAO</name>
<dbReference type="Proteomes" id="UP001501302">
    <property type="component" value="Unassembled WGS sequence"/>
</dbReference>
<keyword evidence="3" id="KW-1185">Reference proteome</keyword>
<organism evidence="2 3">
    <name type="scientific">Algibacter agarivorans</name>
    <dbReference type="NCBI Taxonomy" id="1109741"/>
    <lineage>
        <taxon>Bacteria</taxon>
        <taxon>Pseudomonadati</taxon>
        <taxon>Bacteroidota</taxon>
        <taxon>Flavobacteriia</taxon>
        <taxon>Flavobacteriales</taxon>
        <taxon>Flavobacteriaceae</taxon>
        <taxon>Algibacter</taxon>
    </lineage>
</organism>
<feature type="transmembrane region" description="Helical" evidence="1">
    <location>
        <begin position="7"/>
        <end position="28"/>
    </location>
</feature>
<evidence type="ECO:0000256" key="1">
    <source>
        <dbReference type="SAM" id="Phobius"/>
    </source>
</evidence>
<protein>
    <submittedName>
        <fullName evidence="2">Uncharacterized protein</fullName>
    </submittedName>
</protein>
<keyword evidence="1" id="KW-1133">Transmembrane helix</keyword>
<feature type="transmembrane region" description="Helical" evidence="1">
    <location>
        <begin position="34"/>
        <end position="54"/>
    </location>
</feature>
<dbReference type="EMBL" id="BAABJJ010000039">
    <property type="protein sequence ID" value="GAA4952429.1"/>
    <property type="molecule type" value="Genomic_DNA"/>
</dbReference>
<keyword evidence="1" id="KW-0472">Membrane</keyword>
<proteinExistence type="predicted"/>
<sequence>MNKTIHYIFIVASIILLYNIVQILSLGLSRLSEFGYGALIGKVILFSISVFIVYKTRTNKPKLSK</sequence>
<comment type="caution">
    <text evidence="2">The sequence shown here is derived from an EMBL/GenBank/DDBJ whole genome shotgun (WGS) entry which is preliminary data.</text>
</comment>